<sequence>TQTQTSVLPASTTTVLVTSVRDGTTVTSTSLSIQPAQTQTIERTTTAVSTSLSIQPASTRDVTSTLVSTRDVTTTQPANNVFLGRPAPFTTCDNQGVQYEAVVNDQPGHVNNAYTAYNPAYLKATSQGGTNQRIYNIGTHTTFAGFVTTCPNNAASNVTFYNSPTPYSCQQFSLNHRGYFYIYATGVWTFTATLVDDAFIFWGGWFARKGWTKANSDISSWFTYGPGNGRGSVSLTLTAGTYLPVRVVFGQAVGGAGFNLNITDPSGAVALDTRTVSSPYLVRFSCDGQAPPYNYDFGQEI</sequence>
<accession>F9XFZ7</accession>
<keyword evidence="3" id="KW-1185">Reference proteome</keyword>
<feature type="non-terminal residue" evidence="2">
    <location>
        <position position="301"/>
    </location>
</feature>
<gene>
    <name evidence="2" type="ORF">MYCGRDRAFT_45504</name>
</gene>
<protein>
    <submittedName>
        <fullName evidence="2">Ca2+-modulated nonselective cation channel polycystin</fullName>
    </submittedName>
</protein>
<dbReference type="Proteomes" id="UP000008062">
    <property type="component" value="Chromosome 7"/>
</dbReference>
<organism evidence="2 3">
    <name type="scientific">Zymoseptoria tritici (strain CBS 115943 / IPO323)</name>
    <name type="common">Speckled leaf blotch fungus</name>
    <name type="synonym">Septoria tritici</name>
    <dbReference type="NCBI Taxonomy" id="336722"/>
    <lineage>
        <taxon>Eukaryota</taxon>
        <taxon>Fungi</taxon>
        <taxon>Dikarya</taxon>
        <taxon>Ascomycota</taxon>
        <taxon>Pezizomycotina</taxon>
        <taxon>Dothideomycetes</taxon>
        <taxon>Dothideomycetidae</taxon>
        <taxon>Mycosphaerellales</taxon>
        <taxon>Mycosphaerellaceae</taxon>
        <taxon>Zymoseptoria</taxon>
    </lineage>
</organism>
<dbReference type="EMBL" id="CM001202">
    <property type="protein sequence ID" value="EGP86091.1"/>
    <property type="molecule type" value="Genomic_DNA"/>
</dbReference>
<dbReference type="GeneID" id="13397471"/>
<dbReference type="eggNOG" id="ENOG502RUPI">
    <property type="taxonomic scope" value="Eukaryota"/>
</dbReference>
<evidence type="ECO:0000259" key="1">
    <source>
        <dbReference type="PROSITE" id="PS51820"/>
    </source>
</evidence>
<evidence type="ECO:0000313" key="3">
    <source>
        <dbReference type="Proteomes" id="UP000008062"/>
    </source>
</evidence>
<name>F9XFZ7_ZYMTI</name>
<dbReference type="KEGG" id="ztr:MYCGRDRAFT_45504"/>
<dbReference type="HOGENOM" id="CLU_926102_0_0_1"/>
<dbReference type="AlphaFoldDB" id="F9XFZ7"/>
<reference evidence="2 3" key="1">
    <citation type="journal article" date="2011" name="PLoS Genet.">
        <title>Finished genome of the fungal wheat pathogen Mycosphaerella graminicola reveals dispensome structure, chromosome plasticity, and stealth pathogenesis.</title>
        <authorList>
            <person name="Goodwin S.B."/>
            <person name="Ben M'barek S."/>
            <person name="Dhillon B."/>
            <person name="Wittenberg A.H.J."/>
            <person name="Crane C.F."/>
            <person name="Hane J.K."/>
            <person name="Foster A.J."/>
            <person name="Van der Lee T.A.J."/>
            <person name="Grimwood J."/>
            <person name="Aerts A."/>
            <person name="Antoniw J."/>
            <person name="Bailey A."/>
            <person name="Bluhm B."/>
            <person name="Bowler J."/>
            <person name="Bristow J."/>
            <person name="van der Burgt A."/>
            <person name="Canto-Canche B."/>
            <person name="Churchill A.C.L."/>
            <person name="Conde-Ferraez L."/>
            <person name="Cools H.J."/>
            <person name="Coutinho P.M."/>
            <person name="Csukai M."/>
            <person name="Dehal P."/>
            <person name="De Wit P."/>
            <person name="Donzelli B."/>
            <person name="van de Geest H.C."/>
            <person name="van Ham R.C.H.J."/>
            <person name="Hammond-Kosack K.E."/>
            <person name="Henrissat B."/>
            <person name="Kilian A."/>
            <person name="Kobayashi A.K."/>
            <person name="Koopmann E."/>
            <person name="Kourmpetis Y."/>
            <person name="Kuzniar A."/>
            <person name="Lindquist E."/>
            <person name="Lombard V."/>
            <person name="Maliepaard C."/>
            <person name="Martins N."/>
            <person name="Mehrabi R."/>
            <person name="Nap J.P.H."/>
            <person name="Ponomarenko A."/>
            <person name="Rudd J.J."/>
            <person name="Salamov A."/>
            <person name="Schmutz J."/>
            <person name="Schouten H.J."/>
            <person name="Shapiro H."/>
            <person name="Stergiopoulos I."/>
            <person name="Torriani S.F.F."/>
            <person name="Tu H."/>
            <person name="de Vries R.P."/>
            <person name="Waalwijk C."/>
            <person name="Ware S.B."/>
            <person name="Wiebenga A."/>
            <person name="Zwiers L.-H."/>
            <person name="Oliver R.P."/>
            <person name="Grigoriev I.V."/>
            <person name="Kema G.H.J."/>
        </authorList>
    </citation>
    <scope>NUCLEOTIDE SEQUENCE [LARGE SCALE GENOMIC DNA]</scope>
    <source>
        <strain evidence="3">CBS 115943 / IPO323</strain>
    </source>
</reference>
<dbReference type="PROSITE" id="PS51820">
    <property type="entry name" value="PA14"/>
    <property type="match status" value="1"/>
</dbReference>
<dbReference type="InterPro" id="IPR037524">
    <property type="entry name" value="PA14/GLEYA"/>
</dbReference>
<feature type="domain" description="PA14" evidence="1">
    <location>
        <begin position="125"/>
        <end position="276"/>
    </location>
</feature>
<evidence type="ECO:0000313" key="2">
    <source>
        <dbReference type="EMBL" id="EGP86091.1"/>
    </source>
</evidence>
<proteinExistence type="predicted"/>
<dbReference type="RefSeq" id="XP_003851115.1">
    <property type="nucleotide sequence ID" value="XM_003851067.1"/>
</dbReference>
<dbReference type="OMA" id="FHDATPT"/>
<dbReference type="Pfam" id="PF10528">
    <property type="entry name" value="GLEYA"/>
    <property type="match status" value="1"/>
</dbReference>
<dbReference type="InterPro" id="IPR018871">
    <property type="entry name" value="GLEYA_adhesin_domain"/>
</dbReference>
<dbReference type="OrthoDB" id="3639622at2759"/>
<dbReference type="InParanoid" id="F9XFZ7"/>
<dbReference type="Gene3D" id="2.60.120.1560">
    <property type="match status" value="1"/>
</dbReference>